<dbReference type="GO" id="GO:0016787">
    <property type="term" value="F:hydrolase activity"/>
    <property type="evidence" value="ECO:0007669"/>
    <property type="project" value="UniProtKB-KW"/>
</dbReference>
<name>A0ABZ2QMG0_9ACTN</name>
<dbReference type="EC" id="3.1.-.-" evidence="3"/>
<sequence length="289" mass="29407">MKWSSALAGAGLLAATLTTGVSPAHAADSAGTGKYVALGDSYAAGAGVLSQSAGLCMRSDHNYGHLVAAALAPSSYVDKTCAGAKVSALSTPHKDAGVVVNGPQLDAVTADTSLITLTITGNNLGRSDFGFGDVAVVCSAVSLTNPFGTPCRDLYKDTLSTWLDEATAQLAKDLGTMRAKAPKARVLIVGYPSVLPDDPTKCLGQMPVTTGDLTFLRSVLGELNDKVAKTATAAGATYVDTLGPTKGHDSCSADKWVEGLIPTKPAVPLHPNATGERAMADAVLHALGR</sequence>
<dbReference type="InterPro" id="IPR036514">
    <property type="entry name" value="SGNH_hydro_sf"/>
</dbReference>
<dbReference type="Gene3D" id="3.40.50.1110">
    <property type="entry name" value="SGNH hydrolase"/>
    <property type="match status" value="1"/>
</dbReference>
<keyword evidence="3" id="KW-0378">Hydrolase</keyword>
<dbReference type="PANTHER" id="PTHR37981">
    <property type="entry name" value="LIPASE 2"/>
    <property type="match status" value="1"/>
</dbReference>
<accession>A0ABZ2QMG0</accession>
<keyword evidence="4" id="KW-1185">Reference proteome</keyword>
<feature type="signal peptide" evidence="1">
    <location>
        <begin position="1"/>
        <end position="26"/>
    </location>
</feature>
<gene>
    <name evidence="3" type="ORF">WAB15_17870</name>
</gene>
<dbReference type="InterPro" id="IPR013830">
    <property type="entry name" value="SGNH_hydro"/>
</dbReference>
<reference evidence="3 4" key="1">
    <citation type="submission" date="2024-03" db="EMBL/GenBank/DDBJ databases">
        <title>The complete genome of Streptomyces sirii sp.nov.</title>
        <authorList>
            <person name="Zakalyukina Y.V."/>
            <person name="Belik A.R."/>
            <person name="Biryukov M.V."/>
            <person name="Baturina O.A."/>
            <person name="Kabilov M.R."/>
        </authorList>
    </citation>
    <scope>NUCLEOTIDE SEQUENCE [LARGE SCALE GENOMIC DNA]</scope>
    <source>
        <strain evidence="3 4">BP-8</strain>
    </source>
</reference>
<organism evidence="3 4">
    <name type="scientific">Streptomyces sirii</name>
    <dbReference type="NCBI Taxonomy" id="3127701"/>
    <lineage>
        <taxon>Bacteria</taxon>
        <taxon>Bacillati</taxon>
        <taxon>Actinomycetota</taxon>
        <taxon>Actinomycetes</taxon>
        <taxon>Kitasatosporales</taxon>
        <taxon>Streptomycetaceae</taxon>
        <taxon>Streptomyces</taxon>
    </lineage>
</organism>
<dbReference type="Pfam" id="PF13472">
    <property type="entry name" value="Lipase_GDSL_2"/>
    <property type="match status" value="1"/>
</dbReference>
<proteinExistence type="predicted"/>
<feature type="chain" id="PRO_5047000101" evidence="1">
    <location>
        <begin position="27"/>
        <end position="289"/>
    </location>
</feature>
<evidence type="ECO:0000259" key="2">
    <source>
        <dbReference type="Pfam" id="PF13472"/>
    </source>
</evidence>
<feature type="domain" description="SGNH hydrolase-type esterase" evidence="2">
    <location>
        <begin position="37"/>
        <end position="278"/>
    </location>
</feature>
<evidence type="ECO:0000313" key="4">
    <source>
        <dbReference type="Proteomes" id="UP001626628"/>
    </source>
</evidence>
<dbReference type="CDD" id="cd01823">
    <property type="entry name" value="SEST_like"/>
    <property type="match status" value="1"/>
</dbReference>
<dbReference type="Proteomes" id="UP001626628">
    <property type="component" value="Chromosome"/>
</dbReference>
<dbReference type="RefSeq" id="WP_407286868.1">
    <property type="nucleotide sequence ID" value="NZ_CP147982.1"/>
</dbReference>
<dbReference type="PANTHER" id="PTHR37981:SF1">
    <property type="entry name" value="SGNH HYDROLASE-TYPE ESTERASE DOMAIN-CONTAINING PROTEIN"/>
    <property type="match status" value="1"/>
</dbReference>
<dbReference type="EMBL" id="CP147982">
    <property type="protein sequence ID" value="WXK77714.1"/>
    <property type="molecule type" value="Genomic_DNA"/>
</dbReference>
<evidence type="ECO:0000256" key="1">
    <source>
        <dbReference type="SAM" id="SignalP"/>
    </source>
</evidence>
<dbReference type="InterPro" id="IPR037460">
    <property type="entry name" value="SEST-like"/>
</dbReference>
<keyword evidence="1" id="KW-0732">Signal</keyword>
<dbReference type="SUPFAM" id="SSF52266">
    <property type="entry name" value="SGNH hydrolase"/>
    <property type="match status" value="1"/>
</dbReference>
<evidence type="ECO:0000313" key="3">
    <source>
        <dbReference type="EMBL" id="WXK77714.1"/>
    </source>
</evidence>
<protein>
    <submittedName>
        <fullName evidence="3">SGNH/GDSL hydrolase family protein</fullName>
        <ecNumber evidence="3">3.1.-.-</ecNumber>
    </submittedName>
</protein>